<name>A0ACB7FBK0_NIBAL</name>
<dbReference type="Proteomes" id="UP000805704">
    <property type="component" value="Chromosome 14"/>
</dbReference>
<organism evidence="1 2">
    <name type="scientific">Nibea albiflora</name>
    <name type="common">Yellow drum</name>
    <name type="synonym">Corvina albiflora</name>
    <dbReference type="NCBI Taxonomy" id="240163"/>
    <lineage>
        <taxon>Eukaryota</taxon>
        <taxon>Metazoa</taxon>
        <taxon>Chordata</taxon>
        <taxon>Craniata</taxon>
        <taxon>Vertebrata</taxon>
        <taxon>Euteleostomi</taxon>
        <taxon>Actinopterygii</taxon>
        <taxon>Neopterygii</taxon>
        <taxon>Teleostei</taxon>
        <taxon>Neoteleostei</taxon>
        <taxon>Acanthomorphata</taxon>
        <taxon>Eupercaria</taxon>
        <taxon>Sciaenidae</taxon>
        <taxon>Nibea</taxon>
    </lineage>
</organism>
<comment type="caution">
    <text evidence="1">The sequence shown here is derived from an EMBL/GenBank/DDBJ whole genome shotgun (WGS) entry which is preliminary data.</text>
</comment>
<dbReference type="EMBL" id="CM024802">
    <property type="protein sequence ID" value="KAG8011569.1"/>
    <property type="molecule type" value="Genomic_DNA"/>
</dbReference>
<evidence type="ECO:0000313" key="1">
    <source>
        <dbReference type="EMBL" id="KAG8011569.1"/>
    </source>
</evidence>
<gene>
    <name evidence="1" type="primary">XRCC3</name>
    <name evidence="1" type="ORF">GBF38_006483</name>
</gene>
<keyword evidence="2" id="KW-1185">Reference proteome</keyword>
<reference evidence="1" key="1">
    <citation type="submission" date="2020-04" db="EMBL/GenBank/DDBJ databases">
        <title>A chromosome-scale assembly and high-density genetic map of the yellow drum (Nibea albiflora) genome.</title>
        <authorList>
            <person name="Xu D."/>
            <person name="Zhang W."/>
            <person name="Chen R."/>
            <person name="Tan P."/>
            <person name="Wang L."/>
            <person name="Song H."/>
            <person name="Tian L."/>
            <person name="Zhu Q."/>
            <person name="Wang B."/>
        </authorList>
    </citation>
    <scope>NUCLEOTIDE SEQUENCE</scope>
    <source>
        <strain evidence="1">ZJHYS-2018</strain>
    </source>
</reference>
<feature type="non-terminal residue" evidence="1">
    <location>
        <position position="1"/>
    </location>
</feature>
<proteinExistence type="predicted"/>
<evidence type="ECO:0000313" key="2">
    <source>
        <dbReference type="Proteomes" id="UP000805704"/>
    </source>
</evidence>
<sequence>TKLLSFSRFAFIWCKLTEKTTEAKLEDFAEAVHSECRDRYLWIHVASEEMPHFEAVDGNGVHSINKQQASHCGYTISNFTDSFTTLRASYYSCFTHNQNDEEFTFRFNVIVSDGGGGWISQPVSAVCSGLIWTHREIICEEDYMEVSFNVNQVNVNRETSCGSQQGESGLMWQAALSQVDGVPMEVLQASLFFKQKLMVVMIDVSMACTVNSGSFDGTGLLWYVPWAVTPLVGEGATFKNRNLSLGVGGVLLDEPTLAVRGFSLVQKGSLNQIRIPFGAEGGNRKSLVLNNMYKEMYAICLLYEQVFSLLYEDGSSLDTRHRMLKVLDTPLLCRPPFSLDQTMSDEQVFRVYLGNIPADVLLKEVWINRKQLTSESAEWESSISPVVHINGSRGYELQLPFEDTIVHWMHLGQGMVQYSIDINFTLSIMPQRDSYYHHTFITAQVFNAFPPEITAQCSDGGITFSVVRTPRGESLWEVGIDHEPLTSQLATQRGYRFNANKFRTTLEVPVFSVGYNYEGINLSNFYGTFKLLLRNSKTLEVQTSTSKHCLFKTQDMISNQPQFLFFSLYILSPFSCLLISCHLFVVSVCSADGSMTVVLTLTSTWPMVQPERTTLLDQTCGPNQTDGSRVLFAFKLDSCGTRAMVGESYVVYENEIVHHRQMIADGPNFISRESQFKLTVRCFYPLSGVNRLSVDRIFRSESPGFGSIKVFESVEGRSLVRVRPVPGLQGRLKTCDKLKLQNPQNPTALSETRGGTSRMSFAPQSILRDRQLNNPNCDEDHKPTAGGPGFPGSHTGPSHADGPNSDLNIHTSSDCSSHYGASVHQGIMRAKLRSVNDVLCVSGPDLQRLTRLSRSDVQQLLAAAAAACRRHPPVPALQLLRGECRRLESGLRLSVGCPVLDELLRGGLPVGGVTELSGESGAGKTQLALQLCLSVQYPPQYGGLNSGAVYICTEDSFPIRRLQQLIREQPGLRSDVPSSLISGLQFSDHVYIEHAADLDSLQVCLSRRVPLLLARGLVRLLVIDSVAALFRCEFQAADWLERTKQLLSFSSTLHHLSLEFTTPVLCINQVTDVFDSSGDSLGPLSSNVSPALGLAWANQVMVRLMMRRLRMTVAHGDQCSVLRRLEVMFAPHLARDGRDVAVWREGVRGVSDMQTDT</sequence>
<accession>A0ACB7FBK0</accession>
<protein>
    <submittedName>
        <fullName evidence="1">DNA repair protein XRCC3</fullName>
    </submittedName>
</protein>